<evidence type="ECO:0000256" key="6">
    <source>
        <dbReference type="ARBA" id="ARBA00022840"/>
    </source>
</evidence>
<comment type="catalytic activity">
    <reaction evidence="7">
        <text>L-threonyl-[protein] + ATP = O-phospho-L-threonyl-[protein] + ADP + H(+)</text>
        <dbReference type="Rhea" id="RHEA:46608"/>
        <dbReference type="Rhea" id="RHEA-COMP:11060"/>
        <dbReference type="Rhea" id="RHEA-COMP:11605"/>
        <dbReference type="ChEBI" id="CHEBI:15378"/>
        <dbReference type="ChEBI" id="CHEBI:30013"/>
        <dbReference type="ChEBI" id="CHEBI:30616"/>
        <dbReference type="ChEBI" id="CHEBI:61977"/>
        <dbReference type="ChEBI" id="CHEBI:456216"/>
        <dbReference type="EC" id="2.7.11.1"/>
    </reaction>
</comment>
<dbReference type="SUPFAM" id="SSF56112">
    <property type="entry name" value="Protein kinase-like (PK-like)"/>
    <property type="match status" value="1"/>
</dbReference>
<comment type="catalytic activity">
    <reaction evidence="8">
        <text>L-seryl-[protein] + ATP = O-phospho-L-seryl-[protein] + ADP + H(+)</text>
        <dbReference type="Rhea" id="RHEA:17989"/>
        <dbReference type="Rhea" id="RHEA-COMP:9863"/>
        <dbReference type="Rhea" id="RHEA-COMP:11604"/>
        <dbReference type="ChEBI" id="CHEBI:15378"/>
        <dbReference type="ChEBI" id="CHEBI:29999"/>
        <dbReference type="ChEBI" id="CHEBI:30616"/>
        <dbReference type="ChEBI" id="CHEBI:83421"/>
        <dbReference type="ChEBI" id="CHEBI:456216"/>
        <dbReference type="EC" id="2.7.11.1"/>
    </reaction>
</comment>
<keyword evidence="10" id="KW-0472">Membrane</keyword>
<feature type="region of interest" description="Disordered" evidence="9">
    <location>
        <begin position="282"/>
        <end position="311"/>
    </location>
</feature>
<dbReference type="EC" id="2.7.11.1" evidence="1"/>
<evidence type="ECO:0000313" key="12">
    <source>
        <dbReference type="EMBL" id="WOC13793.1"/>
    </source>
</evidence>
<dbReference type="PANTHER" id="PTHR43289">
    <property type="entry name" value="MITOGEN-ACTIVATED PROTEIN KINASE KINASE KINASE 20-RELATED"/>
    <property type="match status" value="1"/>
</dbReference>
<dbReference type="Gene3D" id="2.130.10.10">
    <property type="entry name" value="YVTN repeat-like/Quinoprotein amine dehydrogenase"/>
    <property type="match status" value="1"/>
</dbReference>
<keyword evidence="5 12" id="KW-0418">Kinase</keyword>
<keyword evidence="10" id="KW-0812">Transmembrane</keyword>
<dbReference type="FunFam" id="3.30.200.20:FF:000035">
    <property type="entry name" value="Serine/threonine protein kinase Stk1"/>
    <property type="match status" value="1"/>
</dbReference>
<dbReference type="PANTHER" id="PTHR43289:SF6">
    <property type="entry name" value="SERINE_THREONINE-PROTEIN KINASE NEKL-3"/>
    <property type="match status" value="1"/>
</dbReference>
<dbReference type="SUPFAM" id="SSF50998">
    <property type="entry name" value="Quinoprotein alcohol dehydrogenase-like"/>
    <property type="match status" value="1"/>
</dbReference>
<sequence length="744" mass="77773">MTERPAGSGMSPGAEFAGYVIERRLGAGGMGEVYLAKHPRLPRHDAIKVLAPHLTADPAYRARFEREAELAAGLRHPAIVAVYDRGESDGRLWIAMAYVEGRDLAERLAAEGPLAANQVAFVVSTVGDALDRANQRGLVHRDVKPANILLSDDGDVLLADFGIARSQLPDSSLTATGTAVGTLDFASPEQLQGLAVDGRSDQYSLACTAFALLTGGAPFADSSAARVISRQLNEPLPSVLPRRPDLTHAVDAVLARATAKDPAQRYASASEFAATLSGALAQHPARPPAGPPAGVHQQYSPTVQAPPTLPRPASNRRRLLIAGGVLAVVVALVVGLWVGIPRLLTSEGEYVQEPTDAARALDLPAITPLLPSLEATPTASAWRYQAPDGDQNIRVVGAVGDIVLVGRDGALDIVDAATAKLRRTVPIGGDDAPVECGVDEKATWAVCQVGFGRSLAFFDLERGVRTASEGVSSSSASFAVVGDRVVVAGGSGESFDVEVLDRRGHRLWSRESTSSVAVGGPVVGVTPPKGSGAFATEEVVAVRVADNKEVARVPVTDDQYVSAPEFAPYATGFTLAGHFYDTDGSQLAAVPDDWRPMYVAQGTSLTTPAPGLPLLADLDKNIGVVDPETGDVLWSRRLGGAYSAHVTAAGRSALIDNMASDGDSDIRRFAWFDVATGAGSSTSGYEVYDMLGTDGTRVAVSARDGVRVYGPGGDKPLWTLPVEDGGLSVVSAGGHLYLRGERIV</sequence>
<feature type="transmembrane region" description="Helical" evidence="10">
    <location>
        <begin position="319"/>
        <end position="340"/>
    </location>
</feature>
<dbReference type="EMBL" id="CP128986">
    <property type="protein sequence ID" value="WOC13793.1"/>
    <property type="molecule type" value="Genomic_DNA"/>
</dbReference>
<keyword evidence="10" id="KW-1133">Transmembrane helix</keyword>
<dbReference type="SMART" id="SM00220">
    <property type="entry name" value="S_TKc"/>
    <property type="match status" value="1"/>
</dbReference>
<dbReference type="InterPro" id="IPR015943">
    <property type="entry name" value="WD40/YVTN_repeat-like_dom_sf"/>
</dbReference>
<accession>A0AA97GV83</accession>
<dbReference type="Gene3D" id="3.30.200.20">
    <property type="entry name" value="Phosphorylase Kinase, domain 1"/>
    <property type="match status" value="1"/>
</dbReference>
<protein>
    <recommendedName>
        <fullName evidence="1">non-specific serine/threonine protein kinase</fullName>
        <ecNumber evidence="1">2.7.11.1</ecNumber>
    </recommendedName>
</protein>
<evidence type="ECO:0000256" key="5">
    <source>
        <dbReference type="ARBA" id="ARBA00022777"/>
    </source>
</evidence>
<dbReference type="PROSITE" id="PS00108">
    <property type="entry name" value="PROTEIN_KINASE_ST"/>
    <property type="match status" value="1"/>
</dbReference>
<evidence type="ECO:0000259" key="11">
    <source>
        <dbReference type="PROSITE" id="PS50011"/>
    </source>
</evidence>
<feature type="domain" description="Protein kinase" evidence="11">
    <location>
        <begin position="19"/>
        <end position="286"/>
    </location>
</feature>
<evidence type="ECO:0000256" key="10">
    <source>
        <dbReference type="SAM" id="Phobius"/>
    </source>
</evidence>
<keyword evidence="2" id="KW-0723">Serine/threonine-protein kinase</keyword>
<evidence type="ECO:0000256" key="2">
    <source>
        <dbReference type="ARBA" id="ARBA00022527"/>
    </source>
</evidence>
<dbReference type="GO" id="GO:0004674">
    <property type="term" value="F:protein serine/threonine kinase activity"/>
    <property type="evidence" value="ECO:0007669"/>
    <property type="project" value="UniProtKB-KW"/>
</dbReference>
<dbReference type="RefSeq" id="WP_420039585.1">
    <property type="nucleotide sequence ID" value="NZ_CP128986.1"/>
</dbReference>
<dbReference type="InterPro" id="IPR011009">
    <property type="entry name" value="Kinase-like_dom_sf"/>
</dbReference>
<evidence type="ECO:0000256" key="4">
    <source>
        <dbReference type="ARBA" id="ARBA00022741"/>
    </source>
</evidence>
<dbReference type="Gene3D" id="1.10.510.10">
    <property type="entry name" value="Transferase(Phosphotransferase) domain 1"/>
    <property type="match status" value="1"/>
</dbReference>
<dbReference type="InterPro" id="IPR011047">
    <property type="entry name" value="Quinoprotein_ADH-like_sf"/>
</dbReference>
<name>A0AA97GV83_9ACTN</name>
<dbReference type="Pfam" id="PF00069">
    <property type="entry name" value="Pkinase"/>
    <property type="match status" value="1"/>
</dbReference>
<dbReference type="PROSITE" id="PS50011">
    <property type="entry name" value="PROTEIN_KINASE_DOM"/>
    <property type="match status" value="1"/>
</dbReference>
<organism evidence="12">
    <name type="scientific">Gordonia sp. MP11Mi</name>
    <dbReference type="NCBI Taxonomy" id="3022769"/>
    <lineage>
        <taxon>Bacteria</taxon>
        <taxon>Bacillati</taxon>
        <taxon>Actinomycetota</taxon>
        <taxon>Actinomycetes</taxon>
        <taxon>Mycobacteriales</taxon>
        <taxon>Gordoniaceae</taxon>
        <taxon>Gordonia</taxon>
    </lineage>
</organism>
<dbReference type="AlphaFoldDB" id="A0AA97GV83"/>
<keyword evidence="6" id="KW-0067">ATP-binding</keyword>
<evidence type="ECO:0000256" key="3">
    <source>
        <dbReference type="ARBA" id="ARBA00022679"/>
    </source>
</evidence>
<gene>
    <name evidence="12" type="primary">pknD_8</name>
    <name evidence="12" type="ORF">MP11Mi_29000</name>
</gene>
<dbReference type="InterPro" id="IPR000719">
    <property type="entry name" value="Prot_kinase_dom"/>
</dbReference>
<dbReference type="GO" id="GO:0005524">
    <property type="term" value="F:ATP binding"/>
    <property type="evidence" value="ECO:0007669"/>
    <property type="project" value="UniProtKB-KW"/>
</dbReference>
<proteinExistence type="predicted"/>
<evidence type="ECO:0000256" key="9">
    <source>
        <dbReference type="SAM" id="MobiDB-lite"/>
    </source>
</evidence>
<evidence type="ECO:0000256" key="8">
    <source>
        <dbReference type="ARBA" id="ARBA00048679"/>
    </source>
</evidence>
<keyword evidence="3 12" id="KW-0808">Transferase</keyword>
<evidence type="ECO:0000256" key="7">
    <source>
        <dbReference type="ARBA" id="ARBA00047899"/>
    </source>
</evidence>
<keyword evidence="4" id="KW-0547">Nucleotide-binding</keyword>
<dbReference type="InterPro" id="IPR008271">
    <property type="entry name" value="Ser/Thr_kinase_AS"/>
</dbReference>
<evidence type="ECO:0000256" key="1">
    <source>
        <dbReference type="ARBA" id="ARBA00012513"/>
    </source>
</evidence>
<dbReference type="CDD" id="cd14014">
    <property type="entry name" value="STKc_PknB_like"/>
    <property type="match status" value="1"/>
</dbReference>
<reference evidence="12" key="1">
    <citation type="submission" date="2023-06" db="EMBL/GenBank/DDBJ databases">
        <title>Gordonia sp. nov. and Pseudochrobactrum sp. nov., two species isolated from the burying beetle Nicrophorus vespilloides.</title>
        <authorList>
            <person name="Poehlein A."/>
            <person name="Guzman J."/>
            <person name="Daniel R."/>
            <person name="Vilcinskas A."/>
        </authorList>
    </citation>
    <scope>NUCLEOTIDE SEQUENCE</scope>
    <source>
        <strain evidence="12">MP11Mi</strain>
    </source>
</reference>